<evidence type="ECO:0000313" key="4">
    <source>
        <dbReference type="EMBL" id="VYT19575.1"/>
    </source>
</evidence>
<dbReference type="InterPro" id="IPR000771">
    <property type="entry name" value="FBA_II"/>
</dbReference>
<dbReference type="AlphaFoldDB" id="A0A6N2ULU1"/>
<dbReference type="InterPro" id="IPR013785">
    <property type="entry name" value="Aldolase_TIM"/>
</dbReference>
<protein>
    <submittedName>
        <fullName evidence="4">D-tagatose-1,6-bisphosphate aldolase subunit KbaY</fullName>
        <ecNumber evidence="4">4.1.2.40</ecNumber>
    </submittedName>
</protein>
<feature type="binding site" evidence="3">
    <location>
        <position position="206"/>
    </location>
    <ligand>
        <name>Zn(2+)</name>
        <dbReference type="ChEBI" id="CHEBI:29105"/>
        <label>1</label>
        <note>catalytic</note>
    </ligand>
</feature>
<keyword evidence="3" id="KW-0862">Zinc</keyword>
<feature type="binding site" evidence="3">
    <location>
        <position position="103"/>
    </location>
    <ligand>
        <name>Zn(2+)</name>
        <dbReference type="ChEBI" id="CHEBI:29105"/>
        <label>2</label>
    </ligand>
</feature>
<dbReference type="Pfam" id="PF01116">
    <property type="entry name" value="F_bP_aldolase"/>
    <property type="match status" value="1"/>
</dbReference>
<dbReference type="EC" id="4.1.2.40" evidence="4"/>
<evidence type="ECO:0000256" key="3">
    <source>
        <dbReference type="PIRSR" id="PIRSR001359-3"/>
    </source>
</evidence>
<dbReference type="GeneID" id="23114865"/>
<dbReference type="GO" id="GO:0005975">
    <property type="term" value="P:carbohydrate metabolic process"/>
    <property type="evidence" value="ECO:0007669"/>
    <property type="project" value="InterPro"/>
</dbReference>
<dbReference type="CDD" id="cd00947">
    <property type="entry name" value="TBP_aldolase_IIB"/>
    <property type="match status" value="1"/>
</dbReference>
<proteinExistence type="predicted"/>
<accession>A0A6N2ULU1</accession>
<gene>
    <name evidence="4" type="primary">kbaY_1</name>
    <name evidence="4" type="ORF">CBLFYP116_02273</name>
</gene>
<organism evidence="4">
    <name type="scientific">Enterocloster bolteae</name>
    <dbReference type="NCBI Taxonomy" id="208479"/>
    <lineage>
        <taxon>Bacteria</taxon>
        <taxon>Bacillati</taxon>
        <taxon>Bacillota</taxon>
        <taxon>Clostridia</taxon>
        <taxon>Lachnospirales</taxon>
        <taxon>Lachnospiraceae</taxon>
        <taxon>Enterocloster</taxon>
    </lineage>
</organism>
<feature type="binding site" evidence="3">
    <location>
        <position position="133"/>
    </location>
    <ligand>
        <name>Zn(2+)</name>
        <dbReference type="ChEBI" id="CHEBI:29105"/>
        <label>2</label>
    </ligand>
</feature>
<dbReference type="RefSeq" id="WP_002576708.1">
    <property type="nucleotide sequence ID" value="NZ_BAABXO010000002.1"/>
</dbReference>
<keyword evidence="3" id="KW-0479">Metal-binding</keyword>
<dbReference type="GO" id="GO:0008270">
    <property type="term" value="F:zinc ion binding"/>
    <property type="evidence" value="ECO:0007669"/>
    <property type="project" value="InterPro"/>
</dbReference>
<dbReference type="PANTHER" id="PTHR30304:SF0">
    <property type="entry name" value="D-TAGATOSE-1,6-BISPHOSPHATE ALDOLASE SUBUNIT GATY-RELATED"/>
    <property type="match status" value="1"/>
</dbReference>
<feature type="binding site" evidence="2">
    <location>
        <begin position="207"/>
        <end position="209"/>
    </location>
    <ligand>
        <name>dihydroxyacetone phosphate</name>
        <dbReference type="ChEBI" id="CHEBI:57642"/>
    </ligand>
</feature>
<dbReference type="GO" id="GO:0009025">
    <property type="term" value="F:tagatose-bisphosphate aldolase activity"/>
    <property type="evidence" value="ECO:0007669"/>
    <property type="project" value="UniProtKB-EC"/>
</dbReference>
<name>A0A6N2ULU1_9FIRM</name>
<dbReference type="SUPFAM" id="SSF51569">
    <property type="entry name" value="Aldolase"/>
    <property type="match status" value="1"/>
</dbReference>
<feature type="binding site" evidence="2">
    <location>
        <begin position="228"/>
        <end position="231"/>
    </location>
    <ligand>
        <name>dihydroxyacetone phosphate</name>
        <dbReference type="ChEBI" id="CHEBI:57642"/>
    </ligand>
</feature>
<evidence type="ECO:0000256" key="2">
    <source>
        <dbReference type="PIRSR" id="PIRSR001359-2"/>
    </source>
</evidence>
<dbReference type="GO" id="GO:0005829">
    <property type="term" value="C:cytosol"/>
    <property type="evidence" value="ECO:0007669"/>
    <property type="project" value="TreeGrafter"/>
</dbReference>
<sequence length="284" mass="31592">MLVSTKDMLVKAQKEHYAVANFCIWNVEMLSGVMKACEKLQSPVILSFGSGFLVNTDINHFVNMMRSYATQTSLPCSIHWDHGRSFEIVSHAIDIGYNSLMIDGSAYSFEENIRMTREVVDKFHPMCIPVEAELGHVGAETDYEEALNHYMYTDPSQAAEFVEKTGIDSLAVAIGNQHGAYTAPPQINFEILEKVRRDVSIPLVLHGASGIGDEDIRHAISLGITKINIHTELCEAAMSAIEAHEKGEGYQALNIRVRDAVQKRAEEKILLFGSNGKAEGWFEK</sequence>
<evidence type="ECO:0000256" key="1">
    <source>
        <dbReference type="PIRSR" id="PIRSR001359-1"/>
    </source>
</evidence>
<dbReference type="InterPro" id="IPR050246">
    <property type="entry name" value="Class_II_FBP_aldolase"/>
</dbReference>
<dbReference type="EMBL" id="CACRTF010000011">
    <property type="protein sequence ID" value="VYT19575.1"/>
    <property type="molecule type" value="Genomic_DNA"/>
</dbReference>
<dbReference type="NCBIfam" id="TIGR00167">
    <property type="entry name" value="cbbA"/>
    <property type="match status" value="1"/>
</dbReference>
<comment type="cofactor">
    <cofactor evidence="3">
        <name>Zn(2+)</name>
        <dbReference type="ChEBI" id="CHEBI:29105"/>
    </cofactor>
    <text evidence="3">Binds 2 Zn(2+) ions per subunit. One is catalytic and the other provides a structural contribution.</text>
</comment>
<feature type="binding site" evidence="3">
    <location>
        <position position="178"/>
    </location>
    <ligand>
        <name>Zn(2+)</name>
        <dbReference type="ChEBI" id="CHEBI:29105"/>
        <label>1</label>
        <note>catalytic</note>
    </ligand>
</feature>
<dbReference type="PANTHER" id="PTHR30304">
    <property type="entry name" value="D-TAGATOSE-1,6-BISPHOSPHATE ALDOLASE"/>
    <property type="match status" value="1"/>
</dbReference>
<feature type="active site" description="Proton donor" evidence="1">
    <location>
        <position position="81"/>
    </location>
</feature>
<keyword evidence="4" id="KW-0456">Lyase</keyword>
<reference evidence="4" key="1">
    <citation type="submission" date="2019-11" db="EMBL/GenBank/DDBJ databases">
        <authorList>
            <person name="Feng L."/>
        </authorList>
    </citation>
    <scope>NUCLEOTIDE SEQUENCE</scope>
    <source>
        <strain evidence="4">CbolteaeLFYP116</strain>
    </source>
</reference>
<feature type="binding site" evidence="3">
    <location>
        <position position="82"/>
    </location>
    <ligand>
        <name>Zn(2+)</name>
        <dbReference type="ChEBI" id="CHEBI:29105"/>
        <label>1</label>
        <note>catalytic</note>
    </ligand>
</feature>
<dbReference type="PIRSF" id="PIRSF001359">
    <property type="entry name" value="F_bP_aldolase_II"/>
    <property type="match status" value="1"/>
</dbReference>
<feature type="binding site" evidence="2">
    <location>
        <position position="179"/>
    </location>
    <ligand>
        <name>dihydroxyacetone phosphate</name>
        <dbReference type="ChEBI" id="CHEBI:57642"/>
    </ligand>
</feature>
<dbReference type="Gene3D" id="3.20.20.70">
    <property type="entry name" value="Aldolase class I"/>
    <property type="match status" value="1"/>
</dbReference>